<dbReference type="EMBL" id="MU843104">
    <property type="protein sequence ID" value="KAK2021446.1"/>
    <property type="molecule type" value="Genomic_DNA"/>
</dbReference>
<keyword evidence="1" id="KW-0732">Signal</keyword>
<dbReference type="Proteomes" id="UP001232148">
    <property type="component" value="Unassembled WGS sequence"/>
</dbReference>
<name>A0AAD9LTM3_9PEZI</name>
<dbReference type="AlphaFoldDB" id="A0AAD9LTM3"/>
<accession>A0AAD9LTM3</accession>
<feature type="chain" id="PRO_5042278708" evidence="1">
    <location>
        <begin position="24"/>
        <end position="71"/>
    </location>
</feature>
<sequence length="71" mass="7062">MYSSKLILSAFAALLIPALGVSAQAGVPAGCSSHSDTSQFGQNGCASGTKFCGGVPNLGLAWICCPNSHSC</sequence>
<proteinExistence type="predicted"/>
<evidence type="ECO:0000313" key="2">
    <source>
        <dbReference type="EMBL" id="KAK2021446.1"/>
    </source>
</evidence>
<comment type="caution">
    <text evidence="2">The sequence shown here is derived from an EMBL/GenBank/DDBJ whole genome shotgun (WGS) entry which is preliminary data.</text>
</comment>
<evidence type="ECO:0000256" key="1">
    <source>
        <dbReference type="SAM" id="SignalP"/>
    </source>
</evidence>
<keyword evidence="3" id="KW-1185">Reference proteome</keyword>
<gene>
    <name evidence="2" type="ORF">LX32DRAFT_733451</name>
</gene>
<feature type="signal peptide" evidence="1">
    <location>
        <begin position="1"/>
        <end position="23"/>
    </location>
</feature>
<organism evidence="2 3">
    <name type="scientific">Colletotrichum zoysiae</name>
    <dbReference type="NCBI Taxonomy" id="1216348"/>
    <lineage>
        <taxon>Eukaryota</taxon>
        <taxon>Fungi</taxon>
        <taxon>Dikarya</taxon>
        <taxon>Ascomycota</taxon>
        <taxon>Pezizomycotina</taxon>
        <taxon>Sordariomycetes</taxon>
        <taxon>Hypocreomycetidae</taxon>
        <taxon>Glomerellales</taxon>
        <taxon>Glomerellaceae</taxon>
        <taxon>Colletotrichum</taxon>
        <taxon>Colletotrichum graminicola species complex</taxon>
    </lineage>
</organism>
<protein>
    <submittedName>
        <fullName evidence="2">Uncharacterized protein</fullName>
    </submittedName>
</protein>
<evidence type="ECO:0000313" key="3">
    <source>
        <dbReference type="Proteomes" id="UP001232148"/>
    </source>
</evidence>
<reference evidence="2" key="1">
    <citation type="submission" date="2021-06" db="EMBL/GenBank/DDBJ databases">
        <title>Comparative genomics, transcriptomics and evolutionary studies reveal genomic signatures of adaptation to plant cell wall in hemibiotrophic fungi.</title>
        <authorList>
            <consortium name="DOE Joint Genome Institute"/>
            <person name="Baroncelli R."/>
            <person name="Diaz J.F."/>
            <person name="Benocci T."/>
            <person name="Peng M."/>
            <person name="Battaglia E."/>
            <person name="Haridas S."/>
            <person name="Andreopoulos W."/>
            <person name="Labutti K."/>
            <person name="Pangilinan J."/>
            <person name="Floch G.L."/>
            <person name="Makela M.R."/>
            <person name="Henrissat B."/>
            <person name="Grigoriev I.V."/>
            <person name="Crouch J.A."/>
            <person name="De Vries R.P."/>
            <person name="Sukno S.A."/>
            <person name="Thon M.R."/>
        </authorList>
    </citation>
    <scope>NUCLEOTIDE SEQUENCE</scope>
    <source>
        <strain evidence="2">MAFF235873</strain>
    </source>
</reference>